<dbReference type="Proteomes" id="UP000373149">
    <property type="component" value="Unassembled WGS sequence"/>
</dbReference>
<dbReference type="GO" id="GO:0042732">
    <property type="term" value="P:D-xylose metabolic process"/>
    <property type="evidence" value="ECO:0007669"/>
    <property type="project" value="UniProtKB-KW"/>
</dbReference>
<comment type="subcellular location">
    <subcellularLocation>
        <location evidence="1 9">Cytoplasm</location>
    </subcellularLocation>
</comment>
<evidence type="ECO:0000256" key="2">
    <source>
        <dbReference type="ARBA" id="ARBA00018232"/>
    </source>
</evidence>
<dbReference type="Pfam" id="PF01261">
    <property type="entry name" value="AP_endonuc_2"/>
    <property type="match status" value="1"/>
</dbReference>
<protein>
    <recommendedName>
        <fullName evidence="2 8">Xylose isomerase</fullName>
        <ecNumber evidence="8">5.3.1.5</ecNumber>
    </recommendedName>
</protein>
<evidence type="ECO:0000256" key="9">
    <source>
        <dbReference type="RuleBase" id="RU000610"/>
    </source>
</evidence>
<keyword evidence="8" id="KW-0859">Xylose metabolism</keyword>
<evidence type="ECO:0000256" key="7">
    <source>
        <dbReference type="ARBA" id="ARBA00023277"/>
    </source>
</evidence>
<sequence>MSSQQRIDIQEPAGAEPLYGAGVWHFATYVDRYATDGYGEPRTILDAIELAGAVGDLSVLDLNWPFPPGGISTAQVKSALAEHGLRAMAITPEFYTGRFAKGGFTNPDPSTRREAIDLVASAAEVGRELGVDYVKLWPGQDGYDYPFQADHSDLWDKSVGAVRELAQAFPDLKFAIEYKPREPRNRMVFSSMARTLLAVQDMGVDNVGVLLDFGHSLYGGETPAEAARMAIARDKLFAIDVNDNFRGWDDDMVVGSVHLLETFEFFFALHDAGWQGVWQLDQFPFREDPVEAARAGVRTMRAFHHALELLDRDELAAAQSDQDALRAQRIAKRALFRALAESESE</sequence>
<keyword evidence="4 8" id="KW-0479">Metal-binding</keyword>
<gene>
    <name evidence="11" type="ORF">FPZ41_17895</name>
</gene>
<reference evidence="11 12" key="1">
    <citation type="submission" date="2019-09" db="EMBL/GenBank/DDBJ databases">
        <authorList>
            <person name="Duangmal K."/>
            <person name="Teo W.F.A."/>
            <person name="Lipun K."/>
        </authorList>
    </citation>
    <scope>NUCLEOTIDE SEQUENCE [LARGE SCALE GENOMIC DNA]</scope>
    <source>
        <strain evidence="11 12">K1PN6</strain>
    </source>
</reference>
<dbReference type="EC" id="5.3.1.5" evidence="8"/>
<evidence type="ECO:0000256" key="8">
    <source>
        <dbReference type="RuleBase" id="RU000609"/>
    </source>
</evidence>
<dbReference type="InterPro" id="IPR013022">
    <property type="entry name" value="Xyl_isomerase-like_TIM-brl"/>
</dbReference>
<dbReference type="SUPFAM" id="SSF51658">
    <property type="entry name" value="Xylose isomerase-like"/>
    <property type="match status" value="1"/>
</dbReference>
<comment type="similarity">
    <text evidence="8">Belongs to the xylose isomerase family.</text>
</comment>
<dbReference type="EMBL" id="VMNX01000059">
    <property type="protein sequence ID" value="MPY50343.1"/>
    <property type="molecule type" value="Genomic_DNA"/>
</dbReference>
<keyword evidence="5" id="KW-0464">Manganese</keyword>
<dbReference type="GO" id="GO:0019301">
    <property type="term" value="P:rhamnose catabolic process"/>
    <property type="evidence" value="ECO:0007669"/>
    <property type="project" value="TreeGrafter"/>
</dbReference>
<evidence type="ECO:0000313" key="11">
    <source>
        <dbReference type="EMBL" id="MPY50343.1"/>
    </source>
</evidence>
<dbReference type="AlphaFoldDB" id="A0A5N8WSG5"/>
<dbReference type="PROSITE" id="PS51415">
    <property type="entry name" value="XYLOSE_ISOMERASE"/>
    <property type="match status" value="1"/>
</dbReference>
<dbReference type="PANTHER" id="PTHR30268:SF0">
    <property type="entry name" value="L-RHAMNOSE ISOMERASE"/>
    <property type="match status" value="1"/>
</dbReference>
<dbReference type="GO" id="GO:0005737">
    <property type="term" value="C:cytoplasm"/>
    <property type="evidence" value="ECO:0007669"/>
    <property type="project" value="UniProtKB-SubCell"/>
</dbReference>
<keyword evidence="7 8" id="KW-0119">Carbohydrate metabolism</keyword>
<accession>A0A5N8WSG5</accession>
<dbReference type="GO" id="GO:0008740">
    <property type="term" value="F:L-rhamnose isomerase activity"/>
    <property type="evidence" value="ECO:0007669"/>
    <property type="project" value="TreeGrafter"/>
</dbReference>
<comment type="catalytic activity">
    <reaction evidence="8">
        <text>alpha-D-xylose = alpha-D-xylulofuranose</text>
        <dbReference type="Rhea" id="RHEA:22816"/>
        <dbReference type="ChEBI" id="CHEBI:28518"/>
        <dbReference type="ChEBI" id="CHEBI:188998"/>
        <dbReference type="EC" id="5.3.1.5"/>
    </reaction>
</comment>
<dbReference type="PRINTS" id="PR00688">
    <property type="entry name" value="XYLOSISMRASE"/>
</dbReference>
<name>A0A5N8WSG5_9ACTN</name>
<dbReference type="InterPro" id="IPR050337">
    <property type="entry name" value="L-rhamnose_isomerase"/>
</dbReference>
<organism evidence="11 12">
    <name type="scientific">Streptomyces acidicola</name>
    <dbReference type="NCBI Taxonomy" id="2596892"/>
    <lineage>
        <taxon>Bacteria</taxon>
        <taxon>Bacillati</taxon>
        <taxon>Actinomycetota</taxon>
        <taxon>Actinomycetes</taxon>
        <taxon>Kitasatosporales</taxon>
        <taxon>Streptomycetaceae</taxon>
        <taxon>Streptomyces</taxon>
    </lineage>
</organism>
<evidence type="ECO:0000256" key="5">
    <source>
        <dbReference type="ARBA" id="ARBA00023211"/>
    </source>
</evidence>
<evidence type="ECO:0000256" key="3">
    <source>
        <dbReference type="ARBA" id="ARBA00022490"/>
    </source>
</evidence>
<dbReference type="GO" id="GO:0046872">
    <property type="term" value="F:metal ion binding"/>
    <property type="evidence" value="ECO:0007669"/>
    <property type="project" value="UniProtKB-KW"/>
</dbReference>
<evidence type="ECO:0000256" key="1">
    <source>
        <dbReference type="ARBA" id="ARBA00004496"/>
    </source>
</evidence>
<comment type="caution">
    <text evidence="11">The sequence shown here is derived from an EMBL/GenBank/DDBJ whole genome shotgun (WGS) entry which is preliminary data.</text>
</comment>
<dbReference type="PANTHER" id="PTHR30268">
    <property type="entry name" value="L-RHAMNOSE ISOMERASE"/>
    <property type="match status" value="1"/>
</dbReference>
<dbReference type="InterPro" id="IPR001998">
    <property type="entry name" value="Xylose_isomerase"/>
</dbReference>
<keyword evidence="12" id="KW-1185">Reference proteome</keyword>
<evidence type="ECO:0000256" key="4">
    <source>
        <dbReference type="ARBA" id="ARBA00022723"/>
    </source>
</evidence>
<evidence type="ECO:0000259" key="10">
    <source>
        <dbReference type="Pfam" id="PF01261"/>
    </source>
</evidence>
<dbReference type="GO" id="GO:0019324">
    <property type="term" value="P:L-lyxose metabolic process"/>
    <property type="evidence" value="ECO:0007669"/>
    <property type="project" value="TreeGrafter"/>
</dbReference>
<dbReference type="GO" id="GO:0009045">
    <property type="term" value="F:xylose isomerase activity"/>
    <property type="evidence" value="ECO:0007669"/>
    <property type="project" value="UniProtKB-EC"/>
</dbReference>
<dbReference type="RefSeq" id="WP_152863799.1">
    <property type="nucleotide sequence ID" value="NZ_VMNX01000059.1"/>
</dbReference>
<keyword evidence="6 8" id="KW-0413">Isomerase</keyword>
<proteinExistence type="inferred from homology"/>
<dbReference type="Gene3D" id="3.20.20.150">
    <property type="entry name" value="Divalent-metal-dependent TIM barrel enzymes"/>
    <property type="match status" value="1"/>
</dbReference>
<evidence type="ECO:0000256" key="6">
    <source>
        <dbReference type="ARBA" id="ARBA00023235"/>
    </source>
</evidence>
<feature type="domain" description="Xylose isomerase-like TIM barrel" evidence="10">
    <location>
        <begin position="64"/>
        <end position="302"/>
    </location>
</feature>
<evidence type="ECO:0000313" key="12">
    <source>
        <dbReference type="Proteomes" id="UP000373149"/>
    </source>
</evidence>
<keyword evidence="3" id="KW-0963">Cytoplasm</keyword>
<dbReference type="InterPro" id="IPR036237">
    <property type="entry name" value="Xyl_isomerase-like_sf"/>
</dbReference>
<comment type="subunit">
    <text evidence="9">Homotetramer.</text>
</comment>